<gene>
    <name evidence="1" type="ORF">BUPH_01014</name>
</gene>
<dbReference type="Proteomes" id="UP000010105">
    <property type="component" value="Chromosome 2"/>
</dbReference>
<reference evidence="1 2" key="1">
    <citation type="journal article" date="2012" name="J. Bacteriol.">
        <title>Complete Genome Sequence of Burkholderia phenoliruptrix BR3459a (CLA1), a Heat-Tolerant, Nitrogen-Fixing Symbiont of Mimosa flocculosa.</title>
        <authorList>
            <person name="de Oliveira Cunha C."/>
            <person name="Goda Zuleta L.F."/>
            <person name="Paula de Almeida L.G."/>
            <person name="Prioli Ciapina L."/>
            <person name="Lustrino Borges W."/>
            <person name="Pitard R.M."/>
            <person name="Baldani J.I."/>
            <person name="Straliotto R."/>
            <person name="de Faria S.M."/>
            <person name="Hungria M."/>
            <person name="Sousa Cavada B."/>
            <person name="Mercante F.M."/>
            <person name="Ribeiro de Vasconcelos A.T."/>
        </authorList>
    </citation>
    <scope>NUCLEOTIDE SEQUENCE [LARGE SCALE GENOMIC DNA]</scope>
    <source>
        <strain evidence="1 2">BR3459a</strain>
    </source>
</reference>
<organism evidence="1 2">
    <name type="scientific">Paraburkholderia phenoliruptrix BR3459a</name>
    <dbReference type="NCBI Taxonomy" id="1229205"/>
    <lineage>
        <taxon>Bacteria</taxon>
        <taxon>Pseudomonadati</taxon>
        <taxon>Pseudomonadota</taxon>
        <taxon>Betaproteobacteria</taxon>
        <taxon>Burkholderiales</taxon>
        <taxon>Burkholderiaceae</taxon>
        <taxon>Paraburkholderia</taxon>
    </lineage>
</organism>
<dbReference type="PATRIC" id="fig|1229205.11.peg.4931"/>
<dbReference type="HOGENOM" id="CLU_2286195_0_0_4"/>
<evidence type="ECO:0000313" key="2">
    <source>
        <dbReference type="Proteomes" id="UP000010105"/>
    </source>
</evidence>
<sequence length="101" mass="10753">MLSVAGFSPISVVPNSIKVYPVLVIGCRSVKASERWGPPSCLDASPQFDEPRLRRMHVQRPDRGFVAAGRRGDVADRSIRPGKATALNKAATAAAAAPPMK</sequence>
<protein>
    <submittedName>
        <fullName evidence="1">Uncharacterized protein</fullName>
    </submittedName>
</protein>
<evidence type="ECO:0000313" key="1">
    <source>
        <dbReference type="EMBL" id="AFT88468.1"/>
    </source>
</evidence>
<dbReference type="AlphaFoldDB" id="K0DWQ7"/>
<accession>K0DWQ7</accession>
<dbReference type="KEGG" id="bpx:BUPH_01014"/>
<proteinExistence type="predicted"/>
<name>K0DWQ7_9BURK</name>
<dbReference type="EMBL" id="CP003864">
    <property type="protein sequence ID" value="AFT88468.1"/>
    <property type="molecule type" value="Genomic_DNA"/>
</dbReference>